<gene>
    <name evidence="2" type="ORF">F9K24_05170</name>
</gene>
<dbReference type="AlphaFoldDB" id="A0A833H398"/>
<evidence type="ECO:0000313" key="3">
    <source>
        <dbReference type="Proteomes" id="UP000460298"/>
    </source>
</evidence>
<dbReference type="Proteomes" id="UP000460298">
    <property type="component" value="Unassembled WGS sequence"/>
</dbReference>
<dbReference type="Gene3D" id="3.40.50.300">
    <property type="entry name" value="P-loop containing nucleotide triphosphate hydrolases"/>
    <property type="match status" value="2"/>
</dbReference>
<reference evidence="2 3" key="1">
    <citation type="submission" date="2019-10" db="EMBL/GenBank/DDBJ databases">
        <title>Extracellular Electron Transfer in a Candidatus Methanoperedens spp. Enrichment Culture.</title>
        <authorList>
            <person name="Berger S."/>
            <person name="Rangel Shaw D."/>
            <person name="Berben T."/>
            <person name="In 'T Zandt M."/>
            <person name="Frank J."/>
            <person name="Reimann J."/>
            <person name="Jetten M.S.M."/>
            <person name="Welte C.U."/>
        </authorList>
    </citation>
    <scope>NUCLEOTIDE SEQUENCE [LARGE SCALE GENOMIC DNA]</scope>
    <source>
        <strain evidence="2">SB12</strain>
    </source>
</reference>
<dbReference type="InterPro" id="IPR027417">
    <property type="entry name" value="P-loop_NTPase"/>
</dbReference>
<protein>
    <submittedName>
        <fullName evidence="2">DUF853 family protein</fullName>
    </submittedName>
</protein>
<dbReference type="SUPFAM" id="SSF52540">
    <property type="entry name" value="P-loop containing nucleoside triphosphate hydrolases"/>
    <property type="match status" value="1"/>
</dbReference>
<sequence length="510" mass="55679">MAKKASSDFAERIKKSYTFSGESVTVGLAMLDGKPVDGTIVHLPLRTLNRHGLIAGATGTGKTKSLQALAGALSRSGVPCLLMDIKGDLSGLGAAGEASDGVKKRADLMGLAFKGEAYPVEFLTLSGEKGARLRATVSEFGPVLLGKILELNDAQQSLLAVIMKFCDDQGLLLLDLKDFKKALNFVMNEGKAEFEAEYGKVSTASAGTILRKIVALEEQGADMFFGERSFDVDDLMRLDDNGRGVLSVVRLTDMQNRPVLFSTFMLQLLAEVFEKFPEEGDVERPKLVLFIDEAHLLFNEASKTLVDQVETVIKLIRSRGVGVIFCTQSPDDIPAAVLSQLGMKIQHALRAFTAKDRKAVKTASENFPLSDDYEIDRLITELGIGEALVTCLDEKGRPTPLVHTMMAPPLSRMDVLSDNEIDAIVKQSKLAKKYNEVVDRQSAYEILSKKVEEVEAVQPKSTRSKTAKPEPTVLEKVIESKMARDVGRTVVRELTRGVLGVFGIGGRRRR</sequence>
<dbReference type="Pfam" id="PF05872">
    <property type="entry name" value="HerA_C"/>
    <property type="match status" value="1"/>
</dbReference>
<dbReference type="InterPro" id="IPR051162">
    <property type="entry name" value="T4SS_component"/>
</dbReference>
<dbReference type="InterPro" id="IPR003593">
    <property type="entry name" value="AAA+_ATPase"/>
</dbReference>
<accession>A0A833H398</accession>
<name>A0A833H398_9LEPT</name>
<dbReference type="SMART" id="SM00382">
    <property type="entry name" value="AAA"/>
    <property type="match status" value="1"/>
</dbReference>
<proteinExistence type="predicted"/>
<dbReference type="PANTHER" id="PTHR30121:SF6">
    <property type="entry name" value="SLR6007 PROTEIN"/>
    <property type="match status" value="1"/>
</dbReference>
<organism evidence="2 3">
    <name type="scientific">Leptonema illini</name>
    <dbReference type="NCBI Taxonomy" id="183"/>
    <lineage>
        <taxon>Bacteria</taxon>
        <taxon>Pseudomonadati</taxon>
        <taxon>Spirochaetota</taxon>
        <taxon>Spirochaetia</taxon>
        <taxon>Leptospirales</taxon>
        <taxon>Leptospiraceae</taxon>
        <taxon>Leptonema</taxon>
    </lineage>
</organism>
<evidence type="ECO:0000313" key="2">
    <source>
        <dbReference type="EMBL" id="KAB2933861.1"/>
    </source>
</evidence>
<dbReference type="PANTHER" id="PTHR30121">
    <property type="entry name" value="UNCHARACTERIZED PROTEIN YJGR-RELATED"/>
    <property type="match status" value="1"/>
</dbReference>
<evidence type="ECO:0000259" key="1">
    <source>
        <dbReference type="SMART" id="SM00382"/>
    </source>
</evidence>
<comment type="caution">
    <text evidence="2">The sequence shown here is derived from an EMBL/GenBank/DDBJ whole genome shotgun (WGS) entry which is preliminary data.</text>
</comment>
<dbReference type="InterPro" id="IPR033186">
    <property type="entry name" value="HerA_C"/>
</dbReference>
<dbReference type="EMBL" id="WBUI01000004">
    <property type="protein sequence ID" value="KAB2933861.1"/>
    <property type="molecule type" value="Genomic_DNA"/>
</dbReference>
<feature type="domain" description="AAA+ ATPase" evidence="1">
    <location>
        <begin position="48"/>
        <end position="352"/>
    </location>
</feature>